<name>A0ABY7WWK4_9LACO</name>
<protein>
    <submittedName>
        <fullName evidence="2">WYL domain-containing protein</fullName>
    </submittedName>
</protein>
<reference evidence="2 3" key="1">
    <citation type="submission" date="2023-02" db="EMBL/GenBank/DDBJ databases">
        <title>Genome sequence of Lacticaseibacillus sp. KACC 23028.</title>
        <authorList>
            <person name="Kim S."/>
            <person name="Heo J."/>
            <person name="Kwon S.-W."/>
        </authorList>
    </citation>
    <scope>NUCLEOTIDE SEQUENCE [LARGE SCALE GENOMIC DNA]</scope>
    <source>
        <strain evidence="2 3">KACC 23028</strain>
    </source>
</reference>
<dbReference type="InterPro" id="IPR026881">
    <property type="entry name" value="WYL_dom"/>
</dbReference>
<gene>
    <name evidence="2" type="ORF">PQ472_10535</name>
</gene>
<sequence length="324" mass="37059">MADQKQSSTLRIVKILLRLMQGEALSYEQLQAEYPKSLRTLQRDLTEIRTGLMEITPNKSLARVPDDQGRFQLKNDERADGDLSAALAIGNIVLASRSLVSSEKMALMRYLIQPLDCAERDLLKQYLVFPAGSYAPIASVRPLLENLERIAQLIVAHRHIAFTYQTDATAAPVRQHGQPLTIYFDDMYFYVVMQSDEHQGFWPYRVDYILQITASHRGQEVIHRQHFSLQGMRAESYHLALGPSRTITFRYWGNPQVTLDRLATARIIAHDATQHCVVIQAQVRFAGVKMWLLSQGDQLELLSPADLVADFRQTVKLMNQRYEE</sequence>
<accession>A0ABY7WWK4</accession>
<evidence type="ECO:0000313" key="3">
    <source>
        <dbReference type="Proteomes" id="UP001220377"/>
    </source>
</evidence>
<organism evidence="2 3">
    <name type="scientific">Lacticaseibacillus pabuli</name>
    <dbReference type="NCBI Taxonomy" id="3025672"/>
    <lineage>
        <taxon>Bacteria</taxon>
        <taxon>Bacillati</taxon>
        <taxon>Bacillota</taxon>
        <taxon>Bacilli</taxon>
        <taxon>Lactobacillales</taxon>
        <taxon>Lactobacillaceae</taxon>
        <taxon>Lacticaseibacillus</taxon>
    </lineage>
</organism>
<proteinExistence type="predicted"/>
<keyword evidence="3" id="KW-1185">Reference proteome</keyword>
<dbReference type="PANTHER" id="PTHR34580:SF1">
    <property type="entry name" value="PROTEIN PAFC"/>
    <property type="match status" value="1"/>
</dbReference>
<dbReference type="Proteomes" id="UP001220377">
    <property type="component" value="Chromosome"/>
</dbReference>
<dbReference type="InterPro" id="IPR051534">
    <property type="entry name" value="CBASS_pafABC_assoc_protein"/>
</dbReference>
<dbReference type="EMBL" id="CP117884">
    <property type="protein sequence ID" value="WDF82315.1"/>
    <property type="molecule type" value="Genomic_DNA"/>
</dbReference>
<dbReference type="Pfam" id="PF13280">
    <property type="entry name" value="WYL"/>
    <property type="match status" value="1"/>
</dbReference>
<evidence type="ECO:0000313" key="2">
    <source>
        <dbReference type="EMBL" id="WDF82315.1"/>
    </source>
</evidence>
<evidence type="ECO:0000259" key="1">
    <source>
        <dbReference type="Pfam" id="PF13280"/>
    </source>
</evidence>
<dbReference type="PANTHER" id="PTHR34580">
    <property type="match status" value="1"/>
</dbReference>
<dbReference type="RefSeq" id="WP_274259686.1">
    <property type="nucleotide sequence ID" value="NZ_CP117884.1"/>
</dbReference>
<feature type="domain" description="WYL" evidence="1">
    <location>
        <begin position="145"/>
        <end position="213"/>
    </location>
</feature>